<keyword evidence="4" id="KW-0547">Nucleotide-binding</keyword>
<accession>A0A0D2QUC5</accession>
<dbReference type="EMBL" id="CM001743">
    <property type="protein sequence ID" value="KJB23209.1"/>
    <property type="molecule type" value="Genomic_DNA"/>
</dbReference>
<evidence type="ECO:0000256" key="4">
    <source>
        <dbReference type="ARBA" id="ARBA00022741"/>
    </source>
</evidence>
<dbReference type="SMART" id="SM00382">
    <property type="entry name" value="AAA"/>
    <property type="match status" value="2"/>
</dbReference>
<evidence type="ECO:0000256" key="3">
    <source>
        <dbReference type="ARBA" id="ARBA00022593"/>
    </source>
</evidence>
<dbReference type="Gramene" id="KJB23209">
    <property type="protein sequence ID" value="KJB23209"/>
    <property type="gene ID" value="B456_004G086800"/>
</dbReference>
<dbReference type="AlphaFoldDB" id="A0A0D2QUC5"/>
<evidence type="ECO:0000256" key="7">
    <source>
        <dbReference type="ARBA" id="ARBA00023136"/>
    </source>
</evidence>
<evidence type="ECO:0000256" key="5">
    <source>
        <dbReference type="ARBA" id="ARBA00022801"/>
    </source>
</evidence>
<reference evidence="13 14" key="1">
    <citation type="journal article" date="2012" name="Nature">
        <title>Repeated polyploidization of Gossypium genomes and the evolution of spinnable cotton fibres.</title>
        <authorList>
            <person name="Paterson A.H."/>
            <person name="Wendel J.F."/>
            <person name="Gundlach H."/>
            <person name="Guo H."/>
            <person name="Jenkins J."/>
            <person name="Jin D."/>
            <person name="Llewellyn D."/>
            <person name="Showmaker K.C."/>
            <person name="Shu S."/>
            <person name="Udall J."/>
            <person name="Yoo M.J."/>
            <person name="Byers R."/>
            <person name="Chen W."/>
            <person name="Doron-Faigenboim A."/>
            <person name="Duke M.V."/>
            <person name="Gong L."/>
            <person name="Grimwood J."/>
            <person name="Grover C."/>
            <person name="Grupp K."/>
            <person name="Hu G."/>
            <person name="Lee T.H."/>
            <person name="Li J."/>
            <person name="Lin L."/>
            <person name="Liu T."/>
            <person name="Marler B.S."/>
            <person name="Page J.T."/>
            <person name="Roberts A.W."/>
            <person name="Romanel E."/>
            <person name="Sanders W.S."/>
            <person name="Szadkowski E."/>
            <person name="Tan X."/>
            <person name="Tang H."/>
            <person name="Xu C."/>
            <person name="Wang J."/>
            <person name="Wang Z."/>
            <person name="Zhang D."/>
            <person name="Zhang L."/>
            <person name="Ashrafi H."/>
            <person name="Bedon F."/>
            <person name="Bowers J.E."/>
            <person name="Brubaker C.L."/>
            <person name="Chee P.W."/>
            <person name="Das S."/>
            <person name="Gingle A.R."/>
            <person name="Haigler C.H."/>
            <person name="Harker D."/>
            <person name="Hoffmann L.V."/>
            <person name="Hovav R."/>
            <person name="Jones D.C."/>
            <person name="Lemke C."/>
            <person name="Mansoor S."/>
            <person name="ur Rahman M."/>
            <person name="Rainville L.N."/>
            <person name="Rambani A."/>
            <person name="Reddy U.K."/>
            <person name="Rong J.K."/>
            <person name="Saranga Y."/>
            <person name="Scheffler B.E."/>
            <person name="Scheffler J.A."/>
            <person name="Stelly D.M."/>
            <person name="Triplett B.A."/>
            <person name="Van Deynze A."/>
            <person name="Vaslin M.F."/>
            <person name="Waghmare V.N."/>
            <person name="Walford S.A."/>
            <person name="Wright R.J."/>
            <person name="Zaki E.A."/>
            <person name="Zhang T."/>
            <person name="Dennis E.S."/>
            <person name="Mayer K.F."/>
            <person name="Peterson D.G."/>
            <person name="Rokhsar D.S."/>
            <person name="Wang X."/>
            <person name="Schmutz J."/>
        </authorList>
    </citation>
    <scope>NUCLEOTIDE SEQUENCE [LARGE SCALE GENOMIC DNA]</scope>
</reference>
<gene>
    <name evidence="13" type="ORF">B456_004G086800</name>
</gene>
<dbReference type="GO" id="GO:0006635">
    <property type="term" value="P:fatty acid beta-oxidation"/>
    <property type="evidence" value="ECO:0007669"/>
    <property type="project" value="EnsemblPlants"/>
</dbReference>
<dbReference type="OrthoDB" id="2187at2759"/>
<dbReference type="FunFam" id="1.10.8.60:FF:000077">
    <property type="entry name" value="Peroxisome biogenesis protein 6"/>
    <property type="match status" value="1"/>
</dbReference>
<keyword evidence="3" id="KW-0962">Peroxisome biogenesis</keyword>
<evidence type="ECO:0000256" key="1">
    <source>
        <dbReference type="ARBA" id="ARBA00004370"/>
    </source>
</evidence>
<name>A0A0D2QUC5_GOSRA</name>
<dbReference type="FunFam" id="3.40.50.300:FF:001716">
    <property type="entry name" value="Peroxisome biogenesis protein 6"/>
    <property type="match status" value="1"/>
</dbReference>
<feature type="compositionally biased region" description="Basic and acidic residues" evidence="11">
    <location>
        <begin position="620"/>
        <end position="631"/>
    </location>
</feature>
<evidence type="ECO:0000259" key="12">
    <source>
        <dbReference type="SMART" id="SM00382"/>
    </source>
</evidence>
<dbReference type="InterPro" id="IPR050168">
    <property type="entry name" value="AAA_ATPase_domain"/>
</dbReference>
<dbReference type="Gene3D" id="3.40.50.300">
    <property type="entry name" value="P-loop containing nucleotide triphosphate hydrolases"/>
    <property type="match status" value="2"/>
</dbReference>
<dbReference type="Gene3D" id="1.10.8.60">
    <property type="match status" value="1"/>
</dbReference>
<sequence>MMVGRRKPLVLSSTKILVNSVLSSTRLNEAGPANLSGDGLRLKAGILRVSKAKNSISDPQLASLDDSALIGLSTSTLKRLTITSGSLVLVRNLEAKIQRVAQIVVLDCPNTHVHMSLRKESLSDPPHVMLVFPSYSYPCTGSVSLDCDVAYVSPLLAFNLNLHISCLRSLVYKGTETLAYLFEANVDDKACRGDTDISLWLEPLGGLPKYASHLRVSFVKIPECSSLESLRGISSIEADDRQEMIDSALHKYFEVDRYLTRGDVFSVFLNWNCNSAICIPCCSRLQNQSDDIIYFKVVAVEPSDEVILRVNRTQTALVLGGSVPSAVPPDLLISGSKSVAPLQGDTVKILASILTPPLCPSPLSLKFRVSVLLHGLPGCGKKTVVRYVSKRLGLHVVEYSCHDLTASSEKKTSAALTQAFNSSQRYSPTILLLRHFDVFRNFASHEGLPSDQIGLSSEFASVIRKFTEPGASDEDGNAEDMSNGEFAVKDSGNVGRHQVLLVAAADSSEGLPPAIRRCFSHEVSMGPLTEEQRAEMLSQSMQGVSELLSDTRLEDFVKDIVGQTSGFMPRDLCALVADTGANLISKSNFQTGKAESSQSDDSVGVKAEQDTSSNTTARLRGKEDLEKALERSKKRTASALGAPKVPNVKWEDVGGLEDVKKSILDTVQLPLLHKDLFSSGLRKRSGVLLYGPPGTGKTLLAKAVATECSLNFLSVKGPELINMYIGESEKNVRDIFQKARSARPCVIFFDELDSLAPARGASGDSGGVMDRVVSQMLAEIDGLNDSTQDLFIIGASNRPDLIDPALLRPGRFDKLLYVGVNSDASYRERVLKALTRKFRLHEDISLYSIAKRCPPNFTGADMYALCADAWFHAAKRKVLSPDSSSMDQADSIVVEYDDFVKVLRELSPSLSMAELKKYEMLRDQFEGSSS</sequence>
<keyword evidence="6" id="KW-0067">ATP-binding</keyword>
<dbReference type="STRING" id="29730.A0A0D2QUC5"/>
<dbReference type="InterPro" id="IPR003593">
    <property type="entry name" value="AAA+_ATPase"/>
</dbReference>
<evidence type="ECO:0000256" key="2">
    <source>
        <dbReference type="ARBA" id="ARBA00006914"/>
    </source>
</evidence>
<dbReference type="GO" id="GO:0005778">
    <property type="term" value="C:peroxisomal membrane"/>
    <property type="evidence" value="ECO:0007669"/>
    <property type="project" value="TreeGrafter"/>
</dbReference>
<proteinExistence type="inferred from homology"/>
<organism evidence="13 14">
    <name type="scientific">Gossypium raimondii</name>
    <name type="common">Peruvian cotton</name>
    <name type="synonym">Gossypium klotzschianum subsp. raimondii</name>
    <dbReference type="NCBI Taxonomy" id="29730"/>
    <lineage>
        <taxon>Eukaryota</taxon>
        <taxon>Viridiplantae</taxon>
        <taxon>Streptophyta</taxon>
        <taxon>Embryophyta</taxon>
        <taxon>Tracheophyta</taxon>
        <taxon>Spermatophyta</taxon>
        <taxon>Magnoliopsida</taxon>
        <taxon>eudicotyledons</taxon>
        <taxon>Gunneridae</taxon>
        <taxon>Pentapetalae</taxon>
        <taxon>rosids</taxon>
        <taxon>malvids</taxon>
        <taxon>Malvales</taxon>
        <taxon>Malvaceae</taxon>
        <taxon>Malvoideae</taxon>
        <taxon>Gossypium</taxon>
    </lineage>
</organism>
<comment type="subcellular location">
    <subcellularLocation>
        <location evidence="1">Membrane</location>
    </subcellularLocation>
</comment>
<keyword evidence="7" id="KW-0472">Membrane</keyword>
<evidence type="ECO:0000256" key="11">
    <source>
        <dbReference type="SAM" id="MobiDB-lite"/>
    </source>
</evidence>
<dbReference type="GO" id="GO:0016558">
    <property type="term" value="P:protein import into peroxisome matrix"/>
    <property type="evidence" value="ECO:0007669"/>
    <property type="project" value="EnsemblPlants"/>
</dbReference>
<dbReference type="KEGG" id="gra:105790796"/>
<evidence type="ECO:0000256" key="8">
    <source>
        <dbReference type="ARBA" id="ARBA00034811"/>
    </source>
</evidence>
<evidence type="ECO:0000313" key="14">
    <source>
        <dbReference type="Proteomes" id="UP000032304"/>
    </source>
</evidence>
<feature type="compositionally biased region" description="Polar residues" evidence="11">
    <location>
        <begin position="589"/>
        <end position="601"/>
    </location>
</feature>
<dbReference type="Proteomes" id="UP000032304">
    <property type="component" value="Chromosome 4"/>
</dbReference>
<dbReference type="Pfam" id="PF00004">
    <property type="entry name" value="AAA"/>
    <property type="match status" value="2"/>
</dbReference>
<evidence type="ECO:0000256" key="9">
    <source>
        <dbReference type="ARBA" id="ARBA00034920"/>
    </source>
</evidence>
<dbReference type="InterPro" id="IPR003960">
    <property type="entry name" value="ATPase_AAA_CS"/>
</dbReference>
<feature type="domain" description="AAA+ ATPase" evidence="12">
    <location>
        <begin position="367"/>
        <end position="529"/>
    </location>
</feature>
<dbReference type="InterPro" id="IPR047533">
    <property type="entry name" value="RecA-like_PEX6_r2"/>
</dbReference>
<keyword evidence="14" id="KW-1185">Reference proteome</keyword>
<dbReference type="PANTHER" id="PTHR23077:SF9">
    <property type="entry name" value="PEROXISOMAL ATPASE PEX6"/>
    <property type="match status" value="1"/>
</dbReference>
<dbReference type="GO" id="GO:0005829">
    <property type="term" value="C:cytosol"/>
    <property type="evidence" value="ECO:0007669"/>
    <property type="project" value="TreeGrafter"/>
</dbReference>
<dbReference type="GO" id="GO:0005524">
    <property type="term" value="F:ATP binding"/>
    <property type="evidence" value="ECO:0007669"/>
    <property type="project" value="UniProtKB-KW"/>
</dbReference>
<keyword evidence="5" id="KW-0378">Hydrolase</keyword>
<evidence type="ECO:0000256" key="10">
    <source>
        <dbReference type="ARBA" id="ARBA00048778"/>
    </source>
</evidence>
<dbReference type="SUPFAM" id="SSF52540">
    <property type="entry name" value="P-loop containing nucleoside triphosphate hydrolases"/>
    <property type="match status" value="2"/>
</dbReference>
<comment type="similarity">
    <text evidence="2">Belongs to the AAA ATPase family.</text>
</comment>
<dbReference type="OMA" id="FRVCIEW"/>
<dbReference type="InterPro" id="IPR027417">
    <property type="entry name" value="P-loop_NTPase"/>
</dbReference>
<dbReference type="InterPro" id="IPR003959">
    <property type="entry name" value="ATPase_AAA_core"/>
</dbReference>
<dbReference type="CDD" id="cd19527">
    <property type="entry name" value="RecA-like_PEX6_r2"/>
    <property type="match status" value="1"/>
</dbReference>
<evidence type="ECO:0000313" key="13">
    <source>
        <dbReference type="EMBL" id="KJB23209.1"/>
    </source>
</evidence>
<dbReference type="PANTHER" id="PTHR23077">
    <property type="entry name" value="AAA-FAMILY ATPASE"/>
    <property type="match status" value="1"/>
</dbReference>
<evidence type="ECO:0000256" key="6">
    <source>
        <dbReference type="ARBA" id="ARBA00022840"/>
    </source>
</evidence>
<comment type="catalytic activity">
    <reaction evidence="10">
        <text>ATP + H2O = ADP + phosphate + H(+)</text>
        <dbReference type="Rhea" id="RHEA:13065"/>
        <dbReference type="ChEBI" id="CHEBI:15377"/>
        <dbReference type="ChEBI" id="CHEBI:15378"/>
        <dbReference type="ChEBI" id="CHEBI:30616"/>
        <dbReference type="ChEBI" id="CHEBI:43474"/>
        <dbReference type="ChEBI" id="CHEBI:456216"/>
    </reaction>
    <physiologicalReaction direction="left-to-right" evidence="10">
        <dbReference type="Rhea" id="RHEA:13066"/>
    </physiologicalReaction>
</comment>
<feature type="domain" description="AAA+ ATPase" evidence="12">
    <location>
        <begin position="683"/>
        <end position="823"/>
    </location>
</feature>
<feature type="region of interest" description="Disordered" evidence="11">
    <location>
        <begin position="589"/>
        <end position="640"/>
    </location>
</feature>
<dbReference type="FunFam" id="3.40.50.300:FF:000109">
    <property type="entry name" value="Peroxisomal biogenesis factor 6"/>
    <property type="match status" value="1"/>
</dbReference>
<dbReference type="GO" id="GO:0016887">
    <property type="term" value="F:ATP hydrolysis activity"/>
    <property type="evidence" value="ECO:0007669"/>
    <property type="project" value="InterPro"/>
</dbReference>
<protein>
    <recommendedName>
        <fullName evidence="8">Peroxisomal ATPase PEX6</fullName>
    </recommendedName>
    <alternativeName>
        <fullName evidence="9">Peroxin-6</fullName>
    </alternativeName>
</protein>
<dbReference type="PROSITE" id="PS00674">
    <property type="entry name" value="AAA"/>
    <property type="match status" value="1"/>
</dbReference>
<dbReference type="eggNOG" id="KOG0736">
    <property type="taxonomic scope" value="Eukaryota"/>
</dbReference>